<feature type="transmembrane region" description="Helical" evidence="2">
    <location>
        <begin position="263"/>
        <end position="286"/>
    </location>
</feature>
<evidence type="ECO:0000256" key="2">
    <source>
        <dbReference type="SAM" id="Phobius"/>
    </source>
</evidence>
<proteinExistence type="predicted"/>
<organism evidence="3 4">
    <name type="scientific">Clonostachys byssicola</name>
    <dbReference type="NCBI Taxonomy" id="160290"/>
    <lineage>
        <taxon>Eukaryota</taxon>
        <taxon>Fungi</taxon>
        <taxon>Dikarya</taxon>
        <taxon>Ascomycota</taxon>
        <taxon>Pezizomycotina</taxon>
        <taxon>Sordariomycetes</taxon>
        <taxon>Hypocreomycetidae</taxon>
        <taxon>Hypocreales</taxon>
        <taxon>Bionectriaceae</taxon>
        <taxon>Clonostachys</taxon>
    </lineage>
</organism>
<evidence type="ECO:0000256" key="1">
    <source>
        <dbReference type="SAM" id="MobiDB-lite"/>
    </source>
</evidence>
<dbReference type="PANTHER" id="PTHR16861:SF4">
    <property type="entry name" value="SH3 DOMAIN PROTEIN (AFU_ORTHOLOGUE AFUA_1G13610)"/>
    <property type="match status" value="1"/>
</dbReference>
<feature type="compositionally biased region" description="Basic and acidic residues" evidence="1">
    <location>
        <begin position="1"/>
        <end position="14"/>
    </location>
</feature>
<keyword evidence="2" id="KW-0812">Transmembrane</keyword>
<accession>A0A9N9U3I7</accession>
<evidence type="ECO:0000313" key="3">
    <source>
        <dbReference type="EMBL" id="CAG9971306.1"/>
    </source>
</evidence>
<feature type="region of interest" description="Disordered" evidence="1">
    <location>
        <begin position="307"/>
        <end position="362"/>
    </location>
</feature>
<feature type="region of interest" description="Disordered" evidence="1">
    <location>
        <begin position="1"/>
        <end position="54"/>
    </location>
</feature>
<keyword evidence="2" id="KW-0472">Membrane</keyword>
<feature type="compositionally biased region" description="Polar residues" evidence="1">
    <location>
        <begin position="24"/>
        <end position="36"/>
    </location>
</feature>
<keyword evidence="2" id="KW-1133">Transmembrane helix</keyword>
<feature type="compositionally biased region" description="Polar residues" evidence="1">
    <location>
        <begin position="44"/>
        <end position="54"/>
    </location>
</feature>
<sequence>MEDWRVVVRQDHGQRPASDGGQGATIQTITNPTSTAGGQGGQLPPSTTSSQAASVPTISTNYVKFKEDSIFVPGTNTFGGGTSDRIFVAEQLKLNAVDFAYSWEDSSFEPLNVSLIVVQNNNNVDRTNASSSSSSSSSSLSLTSGSIKFNYTKLTMGAEEGQSSAQSSVDGVVLALDMYWQSKGKSLIGHSYSPYFGILANAQSSRASALQDQITNTYGTNGDGRDADVTTLASPSSSSTNTASEGQSNPSSGGGGGGLSTGAIVGIAIGGAAGLAIIALVAWFLLRRRKSKSQIVDTHGASNAYIADKDSTAQSPQSPYADDVIHNPRADSSSLHNAHADNVPGPRDGSGTATPSGLSRNVAHLVEEGMTADDIARLEEEERQLDDEIERAASQAARR</sequence>
<evidence type="ECO:0000313" key="4">
    <source>
        <dbReference type="Proteomes" id="UP000754883"/>
    </source>
</evidence>
<name>A0A9N9U3I7_9HYPO</name>
<keyword evidence="4" id="KW-1185">Reference proteome</keyword>
<dbReference type="EMBL" id="CABFNO020001240">
    <property type="protein sequence ID" value="CAG9971306.1"/>
    <property type="molecule type" value="Genomic_DNA"/>
</dbReference>
<dbReference type="OrthoDB" id="5240751at2759"/>
<reference evidence="3" key="1">
    <citation type="submission" date="2021-10" db="EMBL/GenBank/DDBJ databases">
        <authorList>
            <person name="Piombo E."/>
        </authorList>
    </citation>
    <scope>NUCLEOTIDE SEQUENCE</scope>
</reference>
<evidence type="ECO:0008006" key="5">
    <source>
        <dbReference type="Google" id="ProtNLM"/>
    </source>
</evidence>
<feature type="region of interest" description="Disordered" evidence="1">
    <location>
        <begin position="216"/>
        <end position="255"/>
    </location>
</feature>
<dbReference type="AlphaFoldDB" id="A0A9N9U3I7"/>
<dbReference type="Proteomes" id="UP000754883">
    <property type="component" value="Unassembled WGS sequence"/>
</dbReference>
<dbReference type="CDD" id="cd12087">
    <property type="entry name" value="TM_EGFR-like"/>
    <property type="match status" value="1"/>
</dbReference>
<comment type="caution">
    <text evidence="3">The sequence shown here is derived from an EMBL/GenBank/DDBJ whole genome shotgun (WGS) entry which is preliminary data.</text>
</comment>
<dbReference type="PANTHER" id="PTHR16861">
    <property type="entry name" value="GLYCOPROTEIN 38"/>
    <property type="match status" value="1"/>
</dbReference>
<feature type="compositionally biased region" description="Low complexity" evidence="1">
    <location>
        <begin position="230"/>
        <end position="251"/>
    </location>
</feature>
<gene>
    <name evidence="3" type="ORF">CBYS24578_00000373</name>
</gene>
<protein>
    <recommendedName>
        <fullName evidence="5">Mid2 domain-containing protein</fullName>
    </recommendedName>
</protein>